<dbReference type="SUPFAM" id="SSF52964">
    <property type="entry name" value="TolB, N-terminal domain"/>
    <property type="match status" value="1"/>
</dbReference>
<dbReference type="Gene3D" id="3.40.50.10140">
    <property type="entry name" value="Toll/interleukin-1 receptor homology (TIR) domain"/>
    <property type="match status" value="1"/>
</dbReference>
<reference evidence="3" key="1">
    <citation type="submission" date="2021-08" db="EMBL/GenBank/DDBJ databases">
        <title>Genome of a novel bacterium of the phylum Verrucomicrobia, Oleiharenicola sp. KSB-15.</title>
        <authorList>
            <person name="Chung J.-H."/>
            <person name="Ahn J.-H."/>
            <person name="Yoon Y."/>
            <person name="Kim D.-Y."/>
            <person name="An S.-H."/>
            <person name="Park I."/>
            <person name="Yeon J."/>
        </authorList>
    </citation>
    <scope>NUCLEOTIDE SEQUENCE</scope>
    <source>
        <strain evidence="3">KSB-15</strain>
    </source>
</reference>
<protein>
    <submittedName>
        <fullName evidence="3">Toll/interleukin-1 receptor domain-containing protein</fullName>
    </submittedName>
</protein>
<organism evidence="3 4">
    <name type="scientific">Horticoccus luteus</name>
    <dbReference type="NCBI Taxonomy" id="2862869"/>
    <lineage>
        <taxon>Bacteria</taxon>
        <taxon>Pseudomonadati</taxon>
        <taxon>Verrucomicrobiota</taxon>
        <taxon>Opitutia</taxon>
        <taxon>Opitutales</taxon>
        <taxon>Opitutaceae</taxon>
        <taxon>Horticoccus</taxon>
    </lineage>
</organism>
<name>A0A8F9TU02_9BACT</name>
<dbReference type="Gene3D" id="3.40.50.10070">
    <property type="entry name" value="TolB, N-terminal domain"/>
    <property type="match status" value="1"/>
</dbReference>
<dbReference type="AlphaFoldDB" id="A0A8F9TU02"/>
<keyword evidence="4" id="KW-1185">Reference proteome</keyword>
<dbReference type="EMBL" id="CP080507">
    <property type="protein sequence ID" value="QYM78268.1"/>
    <property type="molecule type" value="Genomic_DNA"/>
</dbReference>
<dbReference type="InterPro" id="IPR035897">
    <property type="entry name" value="Toll_tir_struct_dom_sf"/>
</dbReference>
<evidence type="ECO:0000313" key="3">
    <source>
        <dbReference type="EMBL" id="QYM78268.1"/>
    </source>
</evidence>
<dbReference type="Pfam" id="PF13676">
    <property type="entry name" value="TIR_2"/>
    <property type="match status" value="1"/>
</dbReference>
<gene>
    <name evidence="3" type="ORF">K0B96_13285</name>
</gene>
<proteinExistence type="predicted"/>
<feature type="region of interest" description="Disordered" evidence="1">
    <location>
        <begin position="143"/>
        <end position="168"/>
    </location>
</feature>
<evidence type="ECO:0000313" key="4">
    <source>
        <dbReference type="Proteomes" id="UP000825051"/>
    </source>
</evidence>
<dbReference type="KEGG" id="ole:K0B96_13285"/>
<dbReference type="InterPro" id="IPR000157">
    <property type="entry name" value="TIR_dom"/>
</dbReference>
<sequence>MDSSFSIFISYASADRAQARLLGHTMADAGLDVWFDEEELAGGEAWDAKIRQQIRTCTYFLPVISATTEMRSEGYFRREWRLAVERTLDLADDVTFLVPVVIDDTPEYQARVPEKFSTVQWLRCPGGVATPQLAALARRLAAGPSAPPVPGSRRSAPPKIGSASRDPASSRLRELPVFPAFPEAGHRLRFAYDLVVWLGRFATALCLRLPRWIRILLVVLIISKAISAFFRARQDSAPARERSAAHVIDKANRTRAALEGDALSDKIIAAAGTAIDTLQSGRPLAVVAFASTDAALKSTALGAFSALHAQLEAAGHEDEVSVGAMALPPTYTDADVVARSAVLKCRWFLTGVARPAGGDNFALEVKLYESATGKVIWQTTRTADRSAAAAVGRALADDVLQHIDFTAAPAP</sequence>
<dbReference type="RefSeq" id="WP_220161372.1">
    <property type="nucleotide sequence ID" value="NZ_CP080507.1"/>
</dbReference>
<dbReference type="Proteomes" id="UP000825051">
    <property type="component" value="Chromosome"/>
</dbReference>
<evidence type="ECO:0000256" key="1">
    <source>
        <dbReference type="SAM" id="MobiDB-lite"/>
    </source>
</evidence>
<dbReference type="SUPFAM" id="SSF52200">
    <property type="entry name" value="Toll/Interleukin receptor TIR domain"/>
    <property type="match status" value="1"/>
</dbReference>
<dbReference type="SMART" id="SM00255">
    <property type="entry name" value="TIR"/>
    <property type="match status" value="1"/>
</dbReference>
<keyword evidence="3" id="KW-0675">Receptor</keyword>
<evidence type="ECO:0000259" key="2">
    <source>
        <dbReference type="SMART" id="SM00255"/>
    </source>
</evidence>
<dbReference type="GO" id="GO:0007165">
    <property type="term" value="P:signal transduction"/>
    <property type="evidence" value="ECO:0007669"/>
    <property type="project" value="InterPro"/>
</dbReference>
<accession>A0A8F9TU02</accession>
<feature type="domain" description="TIR" evidence="2">
    <location>
        <begin position="4"/>
        <end position="146"/>
    </location>
</feature>